<dbReference type="AlphaFoldDB" id="A0A812PEV1"/>
<sequence length="164" mass="16830">MQCAVVRGRVPLQKQEMQDLQLSPVTITDPFDSQAFSVRFNADHNFLAAAGGADIAIAAGQCSLNLEDMLLSLIYEDEEGDIPESSGAPGHEASETQCGDGDGVASTSIQGVAITPPSQTSGASGGTTNVTQMFVSTGWLPLAWSLGFAQASSASSSSTSSGQQ</sequence>
<protein>
    <submittedName>
        <fullName evidence="2">Uncharacterized protein</fullName>
    </submittedName>
</protein>
<name>A0A812PEV1_9DINO</name>
<dbReference type="EMBL" id="CAJNDS010002141">
    <property type="protein sequence ID" value="CAE7348687.1"/>
    <property type="molecule type" value="Genomic_DNA"/>
</dbReference>
<reference evidence="2" key="1">
    <citation type="submission" date="2021-02" db="EMBL/GenBank/DDBJ databases">
        <authorList>
            <person name="Dougan E. K."/>
            <person name="Rhodes N."/>
            <person name="Thang M."/>
            <person name="Chan C."/>
        </authorList>
    </citation>
    <scope>NUCLEOTIDE SEQUENCE</scope>
</reference>
<evidence type="ECO:0000256" key="1">
    <source>
        <dbReference type="SAM" id="MobiDB-lite"/>
    </source>
</evidence>
<feature type="region of interest" description="Disordered" evidence="1">
    <location>
        <begin position="80"/>
        <end position="107"/>
    </location>
</feature>
<comment type="caution">
    <text evidence="2">The sequence shown here is derived from an EMBL/GenBank/DDBJ whole genome shotgun (WGS) entry which is preliminary data.</text>
</comment>
<proteinExistence type="predicted"/>
<dbReference type="Proteomes" id="UP000604046">
    <property type="component" value="Unassembled WGS sequence"/>
</dbReference>
<keyword evidence="3" id="KW-1185">Reference proteome</keyword>
<evidence type="ECO:0000313" key="3">
    <source>
        <dbReference type="Proteomes" id="UP000604046"/>
    </source>
</evidence>
<organism evidence="2 3">
    <name type="scientific">Symbiodinium natans</name>
    <dbReference type="NCBI Taxonomy" id="878477"/>
    <lineage>
        <taxon>Eukaryota</taxon>
        <taxon>Sar</taxon>
        <taxon>Alveolata</taxon>
        <taxon>Dinophyceae</taxon>
        <taxon>Suessiales</taxon>
        <taxon>Symbiodiniaceae</taxon>
        <taxon>Symbiodinium</taxon>
    </lineage>
</organism>
<gene>
    <name evidence="2" type="ORF">SNAT2548_LOCUS18314</name>
</gene>
<evidence type="ECO:0000313" key="2">
    <source>
        <dbReference type="EMBL" id="CAE7348687.1"/>
    </source>
</evidence>
<accession>A0A812PEV1</accession>